<accession>A0A821LRX9</accession>
<reference evidence="7" key="1">
    <citation type="submission" date="2021-02" db="EMBL/GenBank/DDBJ databases">
        <authorList>
            <person name="Nowell W R."/>
        </authorList>
    </citation>
    <scope>NUCLEOTIDE SEQUENCE</scope>
</reference>
<dbReference type="AlphaFoldDB" id="A0A821LRX9"/>
<keyword evidence="2" id="KW-0245">EGF-like domain</keyword>
<dbReference type="Proteomes" id="UP000663838">
    <property type="component" value="Unassembled WGS sequence"/>
</dbReference>
<evidence type="ECO:0000256" key="4">
    <source>
        <dbReference type="SAM" id="SignalP"/>
    </source>
</evidence>
<dbReference type="PROSITE" id="PS00022">
    <property type="entry name" value="EGF_1"/>
    <property type="match status" value="1"/>
</dbReference>
<dbReference type="EMBL" id="CAJNYV010000032">
    <property type="protein sequence ID" value="CAF3327459.1"/>
    <property type="molecule type" value="Genomic_DNA"/>
</dbReference>
<dbReference type="InterPro" id="IPR000152">
    <property type="entry name" value="EGF-type_Asp/Asn_hydroxyl_site"/>
</dbReference>
<evidence type="ECO:0000259" key="5">
    <source>
        <dbReference type="PROSITE" id="PS50026"/>
    </source>
</evidence>
<feature type="disulfide bond" evidence="2">
    <location>
        <begin position="308"/>
        <end position="317"/>
    </location>
</feature>
<dbReference type="CDD" id="cd00054">
    <property type="entry name" value="EGF_CA"/>
    <property type="match status" value="1"/>
</dbReference>
<organism evidence="7 8">
    <name type="scientific">Rotaria socialis</name>
    <dbReference type="NCBI Taxonomy" id="392032"/>
    <lineage>
        <taxon>Eukaryota</taxon>
        <taxon>Metazoa</taxon>
        <taxon>Spiralia</taxon>
        <taxon>Gnathifera</taxon>
        <taxon>Rotifera</taxon>
        <taxon>Eurotatoria</taxon>
        <taxon>Bdelloidea</taxon>
        <taxon>Philodinida</taxon>
        <taxon>Philodinidae</taxon>
        <taxon>Rotaria</taxon>
    </lineage>
</organism>
<dbReference type="InterPro" id="IPR016187">
    <property type="entry name" value="CTDL_fold"/>
</dbReference>
<evidence type="ECO:0000256" key="1">
    <source>
        <dbReference type="ARBA" id="ARBA00023157"/>
    </source>
</evidence>
<feature type="coiled-coil region" evidence="3">
    <location>
        <begin position="582"/>
        <end position="629"/>
    </location>
</feature>
<feature type="chain" id="PRO_5035623507" description="EGF-like domain-containing protein" evidence="4">
    <location>
        <begin position="25"/>
        <end position="670"/>
    </location>
</feature>
<evidence type="ECO:0000313" key="7">
    <source>
        <dbReference type="EMBL" id="CAF4755430.1"/>
    </source>
</evidence>
<comment type="caution">
    <text evidence="2">Lacks conserved residue(s) required for the propagation of feature annotation.</text>
</comment>
<dbReference type="Proteomes" id="UP000663865">
    <property type="component" value="Unassembled WGS sequence"/>
</dbReference>
<dbReference type="PROSITE" id="PS00010">
    <property type="entry name" value="ASX_HYDROXYL"/>
    <property type="match status" value="1"/>
</dbReference>
<sequence>MSLILFPIQFLLLTVLFIQPITYSQPTNLRNLELTDITSLWNQFPSIVNKIDETVNRFRCAKGWKRVGGSCYYLPAFTSISATVNKSCHDVHFNHSHLIKIQNTVELFYAAHVLLKNNFSSLMLSVDPKLIKLKRNKDLAETILNDQEQWKAMKEKLHGIHNKYVNLTKRFVNRLRSVGLYIFRGFKTPKRYKLNKTMKDADLIIDNENEYELNALDSSGEIDEFEQFQDIHDICHHVVWNALNENATIYILTTYTLFDKVVCSLSDIEPYTEHHHICEYVLDYCFSNIACGEHGHCANTLAGFKCSCSFLYGGLFCDTWSKEGKQIMIGVGFIIIFYTLSWISTKQFIAMGSAPSNNRESNRNSIRPMAAIDPLQQHNSTNTAWAEDVAIVKHSKRPKTAHQEKEDIKWPLPPKAKEDSFQFQWPTDSERYSVENAYNARVPSKAKPIIEELVRQEYRQEKKDSNKWEKKNSSLHDSANVQSTMNTTSSTCVNLSSSYQIGALMSNMTDIQASLDVNVRYRLEKVSKETETVIQRIIDDATTQQDELLKYGEQRQMIYDELHREWLYKYIVALDEWQSKQLGEWQDELSEYQKRILNKSQEKIIAVNKQAAEIKLRILKEEQNNASSDANALLAAIESLSDKQALQNLGSEKTTEIKLLIRANVGAKLP</sequence>
<evidence type="ECO:0000256" key="3">
    <source>
        <dbReference type="SAM" id="Coils"/>
    </source>
</evidence>
<evidence type="ECO:0000313" key="6">
    <source>
        <dbReference type="EMBL" id="CAF3327459.1"/>
    </source>
</evidence>
<protein>
    <recommendedName>
        <fullName evidence="5">EGF-like domain-containing protein</fullName>
    </recommendedName>
</protein>
<feature type="domain" description="EGF-like" evidence="5">
    <location>
        <begin position="281"/>
        <end position="318"/>
    </location>
</feature>
<name>A0A821LRX9_9BILA</name>
<keyword evidence="3" id="KW-0175">Coiled coil</keyword>
<dbReference type="InterPro" id="IPR000742">
    <property type="entry name" value="EGF"/>
</dbReference>
<dbReference type="SUPFAM" id="SSF56436">
    <property type="entry name" value="C-type lectin-like"/>
    <property type="match status" value="1"/>
</dbReference>
<evidence type="ECO:0000256" key="2">
    <source>
        <dbReference type="PROSITE-ProRule" id="PRU00076"/>
    </source>
</evidence>
<dbReference type="EMBL" id="CAJOBS010001714">
    <property type="protein sequence ID" value="CAF4755430.1"/>
    <property type="molecule type" value="Genomic_DNA"/>
</dbReference>
<gene>
    <name evidence="6" type="ORF">KIK155_LOCUS1192</name>
    <name evidence="7" type="ORF">TOA249_LOCUS20676</name>
</gene>
<keyword evidence="4" id="KW-0732">Signal</keyword>
<feature type="signal peptide" evidence="4">
    <location>
        <begin position="1"/>
        <end position="24"/>
    </location>
</feature>
<keyword evidence="1 2" id="KW-1015">Disulfide bond</keyword>
<dbReference type="SUPFAM" id="SSF57196">
    <property type="entry name" value="EGF/Laminin"/>
    <property type="match status" value="1"/>
</dbReference>
<comment type="caution">
    <text evidence="7">The sequence shown here is derived from an EMBL/GenBank/DDBJ whole genome shotgun (WGS) entry which is preliminary data.</text>
</comment>
<dbReference type="PROSITE" id="PS50026">
    <property type="entry name" value="EGF_3"/>
    <property type="match status" value="1"/>
</dbReference>
<evidence type="ECO:0000313" key="8">
    <source>
        <dbReference type="Proteomes" id="UP000663838"/>
    </source>
</evidence>
<proteinExistence type="predicted"/>